<reference evidence="3" key="1">
    <citation type="journal article" date="2019" name="Int. J. Syst. Evol. Microbiol.">
        <title>The Global Catalogue of Microorganisms (GCM) 10K type strain sequencing project: providing services to taxonomists for standard genome sequencing and annotation.</title>
        <authorList>
            <consortium name="The Broad Institute Genomics Platform"/>
            <consortium name="The Broad Institute Genome Sequencing Center for Infectious Disease"/>
            <person name="Wu L."/>
            <person name="Ma J."/>
        </authorList>
    </citation>
    <scope>NUCLEOTIDE SEQUENCE [LARGE SCALE GENOMIC DNA]</scope>
    <source>
        <strain evidence="3">JCM 31486</strain>
    </source>
</reference>
<evidence type="ECO:0000313" key="2">
    <source>
        <dbReference type="EMBL" id="MFD1046787.1"/>
    </source>
</evidence>
<dbReference type="Pfam" id="PF01266">
    <property type="entry name" value="DAO"/>
    <property type="match status" value="1"/>
</dbReference>
<protein>
    <submittedName>
        <fullName evidence="2">FAD-dependent oxidoreductase</fullName>
    </submittedName>
</protein>
<organism evidence="2 3">
    <name type="scientific">Kibdelosporangium lantanae</name>
    <dbReference type="NCBI Taxonomy" id="1497396"/>
    <lineage>
        <taxon>Bacteria</taxon>
        <taxon>Bacillati</taxon>
        <taxon>Actinomycetota</taxon>
        <taxon>Actinomycetes</taxon>
        <taxon>Pseudonocardiales</taxon>
        <taxon>Pseudonocardiaceae</taxon>
        <taxon>Kibdelosporangium</taxon>
    </lineage>
</organism>
<accession>A0ABW3M7X3</accession>
<proteinExistence type="predicted"/>
<dbReference type="Gene3D" id="3.50.50.60">
    <property type="entry name" value="FAD/NAD(P)-binding domain"/>
    <property type="match status" value="1"/>
</dbReference>
<dbReference type="EMBL" id="JBHTIS010000790">
    <property type="protein sequence ID" value="MFD1046787.1"/>
    <property type="molecule type" value="Genomic_DNA"/>
</dbReference>
<dbReference type="InterPro" id="IPR006076">
    <property type="entry name" value="FAD-dep_OxRdtase"/>
</dbReference>
<dbReference type="InterPro" id="IPR036188">
    <property type="entry name" value="FAD/NAD-bd_sf"/>
</dbReference>
<feature type="domain" description="FAD dependent oxidoreductase" evidence="1">
    <location>
        <begin position="3"/>
        <end position="50"/>
    </location>
</feature>
<evidence type="ECO:0000259" key="1">
    <source>
        <dbReference type="Pfam" id="PF01266"/>
    </source>
</evidence>
<sequence>MLVAIVGAGVVGLAVARALLRRGHEVVCFEAGTPMGARSVGDSRIFRYAHTDPVLVGDPF</sequence>
<dbReference type="SUPFAM" id="SSF51971">
    <property type="entry name" value="Nucleotide-binding domain"/>
    <property type="match status" value="1"/>
</dbReference>
<name>A0ABW3M7X3_9PSEU</name>
<keyword evidence="3" id="KW-1185">Reference proteome</keyword>
<feature type="non-terminal residue" evidence="2">
    <location>
        <position position="60"/>
    </location>
</feature>
<gene>
    <name evidence="2" type="ORF">ACFQ1S_15135</name>
</gene>
<dbReference type="Proteomes" id="UP001597045">
    <property type="component" value="Unassembled WGS sequence"/>
</dbReference>
<evidence type="ECO:0000313" key="3">
    <source>
        <dbReference type="Proteomes" id="UP001597045"/>
    </source>
</evidence>
<comment type="caution">
    <text evidence="2">The sequence shown here is derived from an EMBL/GenBank/DDBJ whole genome shotgun (WGS) entry which is preliminary data.</text>
</comment>